<dbReference type="InterPro" id="IPR024419">
    <property type="entry name" value="YvrJ"/>
</dbReference>
<organism evidence="2 3">
    <name type="scientific">Cohnella lubricantis</name>
    <dbReference type="NCBI Taxonomy" id="2163172"/>
    <lineage>
        <taxon>Bacteria</taxon>
        <taxon>Bacillati</taxon>
        <taxon>Bacillota</taxon>
        <taxon>Bacilli</taxon>
        <taxon>Bacillales</taxon>
        <taxon>Paenibacillaceae</taxon>
        <taxon>Cohnella</taxon>
    </lineage>
</organism>
<protein>
    <submittedName>
        <fullName evidence="2">YvrJ family protein</fullName>
    </submittedName>
</protein>
<name>A0A841TCB2_9BACL</name>
<dbReference type="RefSeq" id="WP_185179911.1">
    <property type="nucleotide sequence ID" value="NZ_CBCSEP010000006.1"/>
</dbReference>
<gene>
    <name evidence="2" type="ORF">H4Q31_15285</name>
</gene>
<evidence type="ECO:0000256" key="1">
    <source>
        <dbReference type="SAM" id="Phobius"/>
    </source>
</evidence>
<reference evidence="2 3" key="1">
    <citation type="submission" date="2020-08" db="EMBL/GenBank/DDBJ databases">
        <title>Cohnella phylogeny.</title>
        <authorList>
            <person name="Dunlap C."/>
        </authorList>
    </citation>
    <scope>NUCLEOTIDE SEQUENCE [LARGE SCALE GENOMIC DNA]</scope>
    <source>
        <strain evidence="2 3">DSM 103658</strain>
    </source>
</reference>
<accession>A0A841TCB2</accession>
<evidence type="ECO:0000313" key="3">
    <source>
        <dbReference type="Proteomes" id="UP000574133"/>
    </source>
</evidence>
<evidence type="ECO:0000313" key="2">
    <source>
        <dbReference type="EMBL" id="MBB6678652.1"/>
    </source>
</evidence>
<keyword evidence="1" id="KW-0472">Membrane</keyword>
<keyword evidence="1" id="KW-1133">Transmembrane helix</keyword>
<dbReference type="EMBL" id="JACJVN010000057">
    <property type="protein sequence ID" value="MBB6678652.1"/>
    <property type="molecule type" value="Genomic_DNA"/>
</dbReference>
<sequence length="63" mass="7176">MEDNQPFVYLLTAISQVGFPIVLAVYLLVRFEKKLESLSDRVAELREPPINANENEERRGSGL</sequence>
<dbReference type="Pfam" id="PF12841">
    <property type="entry name" value="YvrJ"/>
    <property type="match status" value="1"/>
</dbReference>
<proteinExistence type="predicted"/>
<dbReference type="Proteomes" id="UP000574133">
    <property type="component" value="Unassembled WGS sequence"/>
</dbReference>
<keyword evidence="1" id="KW-0812">Transmembrane</keyword>
<keyword evidence="3" id="KW-1185">Reference proteome</keyword>
<feature type="transmembrane region" description="Helical" evidence="1">
    <location>
        <begin position="6"/>
        <end position="29"/>
    </location>
</feature>
<comment type="caution">
    <text evidence="2">The sequence shown here is derived from an EMBL/GenBank/DDBJ whole genome shotgun (WGS) entry which is preliminary data.</text>
</comment>
<dbReference type="AlphaFoldDB" id="A0A841TCB2"/>